<gene>
    <name evidence="1" type="ORF">AA0114_g2220</name>
</gene>
<accession>A0A4Q4MSZ7</accession>
<protein>
    <submittedName>
        <fullName evidence="1">Uncharacterized protein</fullName>
    </submittedName>
</protein>
<dbReference type="AlphaFoldDB" id="A0A4Q4MSZ7"/>
<proteinExistence type="predicted"/>
<reference evidence="2" key="1">
    <citation type="journal article" date="2019" name="bioRxiv">
        <title>Genomics, evolutionary history and diagnostics of the Alternaria alternata species group including apple and Asian pear pathotypes.</title>
        <authorList>
            <person name="Armitage A.D."/>
            <person name="Cockerton H.M."/>
            <person name="Sreenivasaprasad S."/>
            <person name="Woodhall J.W."/>
            <person name="Lane C.R."/>
            <person name="Harrison R.J."/>
            <person name="Clarkson J.P."/>
        </authorList>
    </citation>
    <scope>NUCLEOTIDE SEQUENCE [LARGE SCALE GENOMIC DNA]</scope>
    <source>
        <strain evidence="2">FERA 1082</strain>
    </source>
</reference>
<evidence type="ECO:0000313" key="1">
    <source>
        <dbReference type="EMBL" id="RYN58125.1"/>
    </source>
</evidence>
<comment type="caution">
    <text evidence="1">The sequence shown here is derived from an EMBL/GenBank/DDBJ whole genome shotgun (WGS) entry which is preliminary data.</text>
</comment>
<sequence length="155" mass="16747">MSPIPIVVCGKNPNIAKAVAEGVKPEYDGMLGYLGRTIIHINLPVEEATSSIPLIISSKTPPNSSSNIGSQNYGTRPAVVALGGGFNDEMFEEIKGSCGDEKMVWVRTDKTRTGEMPDFNDYEAYGKATGARLKKCLDELKVGRDGGQTEGVWFF</sequence>
<dbReference type="EMBL" id="PDXA01000005">
    <property type="protein sequence ID" value="RYN58125.1"/>
    <property type="molecule type" value="Genomic_DNA"/>
</dbReference>
<dbReference type="Proteomes" id="UP000292402">
    <property type="component" value="Unassembled WGS sequence"/>
</dbReference>
<evidence type="ECO:0000313" key="2">
    <source>
        <dbReference type="Proteomes" id="UP000292402"/>
    </source>
</evidence>
<organism evidence="1 2">
    <name type="scientific">Alternaria tenuissima</name>
    <dbReference type="NCBI Taxonomy" id="119927"/>
    <lineage>
        <taxon>Eukaryota</taxon>
        <taxon>Fungi</taxon>
        <taxon>Dikarya</taxon>
        <taxon>Ascomycota</taxon>
        <taxon>Pezizomycotina</taxon>
        <taxon>Dothideomycetes</taxon>
        <taxon>Pleosporomycetidae</taxon>
        <taxon>Pleosporales</taxon>
        <taxon>Pleosporineae</taxon>
        <taxon>Pleosporaceae</taxon>
        <taxon>Alternaria</taxon>
        <taxon>Alternaria sect. Alternaria</taxon>
        <taxon>Alternaria alternata complex</taxon>
    </lineage>
</organism>
<name>A0A4Q4MSZ7_9PLEO</name>